<gene>
    <name evidence="1" type="ORF">GCM10023226_17020</name>
</gene>
<sequence>MFWERQASRLAERLDLKALPDVTTAFDHDAEAAALLPVLRATMQRLAEVGAWDILATYNPEAEGWSPGMVEAWIAKAAETNAGRWATAVGDGLAATVADDPASATDRLREFLGSNTLAIALAGAFITEAVSFGRHDAATKSGLRTKTWRVTSTNPRASHAAQNGETVDIGDVFSNGLRWPGDHFGTPDDNAGCTCRLDYGT</sequence>
<dbReference type="Proteomes" id="UP001500621">
    <property type="component" value="Unassembled WGS sequence"/>
</dbReference>
<dbReference type="RefSeq" id="WP_345264721.1">
    <property type="nucleotide sequence ID" value="NZ_BAABIM010000002.1"/>
</dbReference>
<name>A0ABP8W4A2_9ACTN</name>
<dbReference type="EMBL" id="BAABIM010000002">
    <property type="protein sequence ID" value="GAA4680440.1"/>
    <property type="molecule type" value="Genomic_DNA"/>
</dbReference>
<protein>
    <recommendedName>
        <fullName evidence="3">Phage head morphogenesis domain-containing protein</fullName>
    </recommendedName>
</protein>
<evidence type="ECO:0000313" key="2">
    <source>
        <dbReference type="Proteomes" id="UP001500621"/>
    </source>
</evidence>
<keyword evidence="2" id="KW-1185">Reference proteome</keyword>
<evidence type="ECO:0008006" key="3">
    <source>
        <dbReference type="Google" id="ProtNLM"/>
    </source>
</evidence>
<organism evidence="1 2">
    <name type="scientific">Nocardioides nanhaiensis</name>
    <dbReference type="NCBI Taxonomy" id="1476871"/>
    <lineage>
        <taxon>Bacteria</taxon>
        <taxon>Bacillati</taxon>
        <taxon>Actinomycetota</taxon>
        <taxon>Actinomycetes</taxon>
        <taxon>Propionibacteriales</taxon>
        <taxon>Nocardioidaceae</taxon>
        <taxon>Nocardioides</taxon>
    </lineage>
</organism>
<evidence type="ECO:0000313" key="1">
    <source>
        <dbReference type="EMBL" id="GAA4680440.1"/>
    </source>
</evidence>
<proteinExistence type="predicted"/>
<comment type="caution">
    <text evidence="1">The sequence shown here is derived from an EMBL/GenBank/DDBJ whole genome shotgun (WGS) entry which is preliminary data.</text>
</comment>
<reference evidence="2" key="1">
    <citation type="journal article" date="2019" name="Int. J. Syst. Evol. Microbiol.">
        <title>The Global Catalogue of Microorganisms (GCM) 10K type strain sequencing project: providing services to taxonomists for standard genome sequencing and annotation.</title>
        <authorList>
            <consortium name="The Broad Institute Genomics Platform"/>
            <consortium name="The Broad Institute Genome Sequencing Center for Infectious Disease"/>
            <person name="Wu L."/>
            <person name="Ma J."/>
        </authorList>
    </citation>
    <scope>NUCLEOTIDE SEQUENCE [LARGE SCALE GENOMIC DNA]</scope>
    <source>
        <strain evidence="2">JCM 18127</strain>
    </source>
</reference>
<accession>A0ABP8W4A2</accession>